<dbReference type="AlphaFoldDB" id="G4TGB4"/>
<dbReference type="Pfam" id="PF00544">
    <property type="entry name" value="Pectate_lyase_4"/>
    <property type="match status" value="1"/>
</dbReference>
<feature type="compositionally biased region" description="Polar residues" evidence="8">
    <location>
        <begin position="1"/>
        <end position="15"/>
    </location>
</feature>
<sequence>MIDGSNHCTSTNRKVGSNKRILGQGSSAGIKGIGLRIAGSSNVIVQNIHITDINAKSVRTIAPTGDNLQFVVSLDGASKVWIDHNHIQNIGRQFLVKYVSTVMETYLTIRSAGKEYFSTTAAYVSTCTSVLGHACQANQLVSSGSVSGADSSVLNTFGPEPAALRYVPMAASTVPAFVKDNAGMTEYERIVRKGDCQALYAPNSGPYEHSDAET</sequence>
<evidence type="ECO:0000259" key="9">
    <source>
        <dbReference type="Pfam" id="PF00544"/>
    </source>
</evidence>
<name>G4TGB4_SERID</name>
<reference evidence="10 11" key="1">
    <citation type="journal article" date="2011" name="PLoS Pathog.">
        <title>Endophytic Life Strategies Decoded by Genome and Transcriptome Analyses of the Mutualistic Root Symbiont Piriformospora indica.</title>
        <authorList>
            <person name="Zuccaro A."/>
            <person name="Lahrmann U."/>
            <person name="Guldener U."/>
            <person name="Langen G."/>
            <person name="Pfiffi S."/>
            <person name="Biedenkopf D."/>
            <person name="Wong P."/>
            <person name="Samans B."/>
            <person name="Grimm C."/>
            <person name="Basiewicz M."/>
            <person name="Murat C."/>
            <person name="Martin F."/>
            <person name="Kogel K.H."/>
        </authorList>
    </citation>
    <scope>NUCLEOTIDE SEQUENCE [LARGE SCALE GENOMIC DNA]</scope>
    <source>
        <strain evidence="10 11">DSM 11827</strain>
    </source>
</reference>
<accession>G4TGB4</accession>
<dbReference type="PANTHER" id="PTHR31683">
    <property type="entry name" value="PECTATE LYASE 18-RELATED"/>
    <property type="match status" value="1"/>
</dbReference>
<comment type="caution">
    <text evidence="10">The sequence shown here is derived from an EMBL/GenBank/DDBJ whole genome shotgun (WGS) entry which is preliminary data.</text>
</comment>
<dbReference type="InterPro" id="IPR011050">
    <property type="entry name" value="Pectin_lyase_fold/virulence"/>
</dbReference>
<keyword evidence="3" id="KW-0325">Glycoprotein</keyword>
<keyword evidence="4 10" id="KW-0456">Lyase</keyword>
<dbReference type="InterPro" id="IPR002022">
    <property type="entry name" value="Pec_lyase"/>
</dbReference>
<dbReference type="InterPro" id="IPR012334">
    <property type="entry name" value="Pectin_lyas_fold"/>
</dbReference>
<evidence type="ECO:0000256" key="6">
    <source>
        <dbReference type="ARBA" id="ARBA00037631"/>
    </source>
</evidence>
<evidence type="ECO:0000313" key="11">
    <source>
        <dbReference type="Proteomes" id="UP000007148"/>
    </source>
</evidence>
<gene>
    <name evidence="10" type="ORF">PIIN_04302</name>
</gene>
<protein>
    <recommendedName>
        <fullName evidence="7">pectin lyase</fullName>
        <ecNumber evidence="7">4.2.2.10</ecNumber>
    </recommendedName>
</protein>
<dbReference type="Proteomes" id="UP000007148">
    <property type="component" value="Unassembled WGS sequence"/>
</dbReference>
<feature type="region of interest" description="Disordered" evidence="8">
    <location>
        <begin position="1"/>
        <end position="20"/>
    </location>
</feature>
<dbReference type="EC" id="4.2.2.10" evidence="7"/>
<feature type="domain" description="Pectate lyase" evidence="9">
    <location>
        <begin position="10"/>
        <end position="89"/>
    </location>
</feature>
<dbReference type="PANTHER" id="PTHR31683:SF67">
    <property type="entry name" value="PECTIN LYASE F-RELATED"/>
    <property type="match status" value="1"/>
</dbReference>
<dbReference type="EMBL" id="CAFZ01000080">
    <property type="protein sequence ID" value="CCA70363.1"/>
    <property type="molecule type" value="Genomic_DNA"/>
</dbReference>
<dbReference type="STRING" id="1109443.G4TGB4"/>
<evidence type="ECO:0000256" key="8">
    <source>
        <dbReference type="SAM" id="MobiDB-lite"/>
    </source>
</evidence>
<dbReference type="InParanoid" id="G4TGB4"/>
<evidence type="ECO:0000256" key="4">
    <source>
        <dbReference type="ARBA" id="ARBA00023239"/>
    </source>
</evidence>
<dbReference type="InterPro" id="IPR045032">
    <property type="entry name" value="PEL"/>
</dbReference>
<evidence type="ECO:0000256" key="7">
    <source>
        <dbReference type="ARBA" id="ARBA00039082"/>
    </source>
</evidence>
<organism evidence="10 11">
    <name type="scientific">Serendipita indica (strain DSM 11827)</name>
    <name type="common">Root endophyte fungus</name>
    <name type="synonym">Piriformospora indica</name>
    <dbReference type="NCBI Taxonomy" id="1109443"/>
    <lineage>
        <taxon>Eukaryota</taxon>
        <taxon>Fungi</taxon>
        <taxon>Dikarya</taxon>
        <taxon>Basidiomycota</taxon>
        <taxon>Agaricomycotina</taxon>
        <taxon>Agaricomycetes</taxon>
        <taxon>Sebacinales</taxon>
        <taxon>Serendipitaceae</taxon>
        <taxon>Serendipita</taxon>
    </lineage>
</organism>
<comment type="catalytic activity">
    <reaction evidence="5">
        <text>Eliminative cleavage of (1-&gt;4)-alpha-D-galacturonan methyl ester to give oligosaccharides with 4-deoxy-6-O-methyl-alpha-D-galact-4-enuronosyl groups at their non-reducing ends.</text>
        <dbReference type="EC" id="4.2.2.10"/>
    </reaction>
</comment>
<proteinExistence type="inferred from homology"/>
<comment type="function">
    <text evidence="6">Pectinolytic enzymes consist of four classes of enzymes: pectin lyase, polygalacturonase, pectin methylesterase and rhamnogalacturonase. Among pectinolytic enzymes, pectin lyase is the most important in depolymerization of pectin, since it cleaves internal glycosidic bonds of highly methylated pectins.</text>
</comment>
<comment type="similarity">
    <text evidence="1">Belongs to the polysaccharide lyase 1 family.</text>
</comment>
<dbReference type="Gene3D" id="2.160.20.10">
    <property type="entry name" value="Single-stranded right-handed beta-helix, Pectin lyase-like"/>
    <property type="match status" value="2"/>
</dbReference>
<dbReference type="GO" id="GO:0030570">
    <property type="term" value="F:pectate lyase activity"/>
    <property type="evidence" value="ECO:0007669"/>
    <property type="project" value="InterPro"/>
</dbReference>
<evidence type="ECO:0000256" key="3">
    <source>
        <dbReference type="ARBA" id="ARBA00023180"/>
    </source>
</evidence>
<evidence type="ECO:0000256" key="1">
    <source>
        <dbReference type="ARBA" id="ARBA00010980"/>
    </source>
</evidence>
<keyword evidence="2" id="KW-1015">Disulfide bond</keyword>
<dbReference type="GO" id="GO:0047490">
    <property type="term" value="F:pectin lyase activity"/>
    <property type="evidence" value="ECO:0007669"/>
    <property type="project" value="UniProtKB-EC"/>
</dbReference>
<evidence type="ECO:0000256" key="5">
    <source>
        <dbReference type="ARBA" id="ARBA00036818"/>
    </source>
</evidence>
<keyword evidence="11" id="KW-1185">Reference proteome</keyword>
<evidence type="ECO:0000256" key="2">
    <source>
        <dbReference type="ARBA" id="ARBA00023157"/>
    </source>
</evidence>
<dbReference type="HOGENOM" id="CLU_1289382_0_0_1"/>
<dbReference type="SUPFAM" id="SSF51126">
    <property type="entry name" value="Pectin lyase-like"/>
    <property type="match status" value="1"/>
</dbReference>
<dbReference type="OrthoDB" id="1637350at2759"/>
<evidence type="ECO:0000313" key="10">
    <source>
        <dbReference type="EMBL" id="CCA70363.1"/>
    </source>
</evidence>